<dbReference type="Proteomes" id="UP000001568">
    <property type="component" value="Chromosome 7"/>
</dbReference>
<proteinExistence type="predicted"/>
<organism evidence="2 3">
    <name type="scientific">Ostreococcus lucimarinus (strain CCE9901)</name>
    <dbReference type="NCBI Taxonomy" id="436017"/>
    <lineage>
        <taxon>Eukaryota</taxon>
        <taxon>Viridiplantae</taxon>
        <taxon>Chlorophyta</taxon>
        <taxon>Mamiellophyceae</taxon>
        <taxon>Mamiellales</taxon>
        <taxon>Bathycoccaceae</taxon>
        <taxon>Ostreococcus</taxon>
    </lineage>
</organism>
<evidence type="ECO:0000259" key="1">
    <source>
        <dbReference type="Pfam" id="PF12237"/>
    </source>
</evidence>
<evidence type="ECO:0000313" key="3">
    <source>
        <dbReference type="Proteomes" id="UP000001568"/>
    </source>
</evidence>
<dbReference type="PANTHER" id="PTHR21727">
    <property type="entry name" value="PHOSPHORYLATED CTD INTERACTING FACTOR 1"/>
    <property type="match status" value="1"/>
</dbReference>
<accession>A4S046</accession>
<dbReference type="HOGENOM" id="CLU_049116_0_0_1"/>
<dbReference type="eggNOG" id="ENOG502QVT7">
    <property type="taxonomic scope" value="Eukaryota"/>
</dbReference>
<dbReference type="InterPro" id="IPR022035">
    <property type="entry name" value="PCIF1_WW"/>
</dbReference>
<dbReference type="RefSeq" id="XP_001418910.1">
    <property type="nucleotide sequence ID" value="XM_001418873.1"/>
</dbReference>
<dbReference type="AlphaFoldDB" id="A4S046"/>
<dbReference type="OrthoDB" id="498301at2759"/>
<dbReference type="GO" id="GO:0099122">
    <property type="term" value="F:RNA polymerase II C-terminal domain binding"/>
    <property type="evidence" value="ECO:0007669"/>
    <property type="project" value="InterPro"/>
</dbReference>
<dbReference type="PANTHER" id="PTHR21727:SF0">
    <property type="entry name" value="MRNA (2'-O-METHYLADENOSINE-N(6)-)-METHYLTRANSFERASE"/>
    <property type="match status" value="1"/>
</dbReference>
<name>A4S046_OSTLU</name>
<evidence type="ECO:0000313" key="2">
    <source>
        <dbReference type="EMBL" id="ABO97203.1"/>
    </source>
</evidence>
<dbReference type="Pfam" id="PF12237">
    <property type="entry name" value="PCIF1_WW"/>
    <property type="match status" value="1"/>
</dbReference>
<protein>
    <recommendedName>
        <fullName evidence="1">PCIF1 WW domain-containing protein</fullName>
    </recommendedName>
</protein>
<dbReference type="EMBL" id="CP000587">
    <property type="protein sequence ID" value="ABO97203.1"/>
    <property type="molecule type" value="Genomic_DNA"/>
</dbReference>
<sequence length="466" mass="51601">MPKRARRADRAPTDAVKRRIWDPRVRALDVDDRRSSDTPTGVRVRGVRERADVGDARRAAARELALFRGVKRARSALQRIARARTGRTDEGGTPLLLFERWLARCAVSGALAAPVLPAQGLGLAKDLIRHGASERDGAEGAAEALAVAKESAARWAEARDDGGEARDAVVVRDKGAFLTMQLGTEKPYVKCAKAHLGKLRALYCRTVRGCEPLTEDVDSDEYQKFACAVFALLMRYESLGGAGYQSALAEDAFDVLNEKLGVSCECFASPLNARYGQFCSQFGFDEDRAPDVDAFFGSLGSFFSDDFAPKRGSFEMNPPFVPETMSRAVEKANDLLDRAANANEALSFVVIVPLWKECHYWSALLESRHLQHGPDIIDAQSHGFCDGAQHARPSHERHRVSSFDTGVFYLRTSRAERERPVDEEIRKRVLRGMKTALGSCKDVQELEVRYRGERARGGPAKIEDRK</sequence>
<keyword evidence="3" id="KW-1185">Reference proteome</keyword>
<dbReference type="Gramene" id="ABO97203">
    <property type="protein sequence ID" value="ABO97203"/>
    <property type="gene ID" value="OSTLU_16119"/>
</dbReference>
<reference evidence="2 3" key="1">
    <citation type="journal article" date="2007" name="Proc. Natl. Acad. Sci. U.S.A.">
        <title>The tiny eukaryote Ostreococcus provides genomic insights into the paradox of plankton speciation.</title>
        <authorList>
            <person name="Palenik B."/>
            <person name="Grimwood J."/>
            <person name="Aerts A."/>
            <person name="Rouze P."/>
            <person name="Salamov A."/>
            <person name="Putnam N."/>
            <person name="Dupont C."/>
            <person name="Jorgensen R."/>
            <person name="Derelle E."/>
            <person name="Rombauts S."/>
            <person name="Zhou K."/>
            <person name="Otillar R."/>
            <person name="Merchant S.S."/>
            <person name="Podell S."/>
            <person name="Gaasterland T."/>
            <person name="Napoli C."/>
            <person name="Gendler K."/>
            <person name="Manuell A."/>
            <person name="Tai V."/>
            <person name="Vallon O."/>
            <person name="Piganeau G."/>
            <person name="Jancek S."/>
            <person name="Heijde M."/>
            <person name="Jabbari K."/>
            <person name="Bowler C."/>
            <person name="Lohr M."/>
            <person name="Robbens S."/>
            <person name="Werner G."/>
            <person name="Dubchak I."/>
            <person name="Pazour G.J."/>
            <person name="Ren Q."/>
            <person name="Paulsen I."/>
            <person name="Delwiche C."/>
            <person name="Schmutz J."/>
            <person name="Rokhsar D."/>
            <person name="Van de Peer Y."/>
            <person name="Moreau H."/>
            <person name="Grigoriev I.V."/>
        </authorList>
    </citation>
    <scope>NUCLEOTIDE SEQUENCE [LARGE SCALE GENOMIC DNA]</scope>
    <source>
        <strain evidence="2 3">CCE9901</strain>
    </source>
</reference>
<dbReference type="GeneID" id="5002997"/>
<dbReference type="InterPro" id="IPR039881">
    <property type="entry name" value="PCIF1-like"/>
</dbReference>
<dbReference type="GO" id="GO:0016422">
    <property type="term" value="F:mRNA (2'-O-methyladenosine-N6-)-methyltransferase activity"/>
    <property type="evidence" value="ECO:0007669"/>
    <property type="project" value="InterPro"/>
</dbReference>
<dbReference type="OMA" id="HARPSHE"/>
<feature type="domain" description="PCIF1 WW" evidence="1">
    <location>
        <begin position="198"/>
        <end position="387"/>
    </location>
</feature>
<gene>
    <name evidence="2" type="ORF">OSTLU_16119</name>
</gene>
<dbReference type="KEGG" id="olu:OSTLU_16119"/>